<dbReference type="SUPFAM" id="SSF51206">
    <property type="entry name" value="cAMP-binding domain-like"/>
    <property type="match status" value="1"/>
</dbReference>
<proteinExistence type="predicted"/>
<dbReference type="Gene3D" id="1.10.10.10">
    <property type="entry name" value="Winged helix-like DNA-binding domain superfamily/Winged helix DNA-binding domain"/>
    <property type="match status" value="1"/>
</dbReference>
<dbReference type="Gene3D" id="2.60.120.10">
    <property type="entry name" value="Jelly Rolls"/>
    <property type="match status" value="1"/>
</dbReference>
<keyword evidence="5" id="KW-0808">Transferase</keyword>
<dbReference type="RefSeq" id="WP_093309305.1">
    <property type="nucleotide sequence ID" value="NZ_FOZG01000001.1"/>
</dbReference>
<dbReference type="InterPro" id="IPR036388">
    <property type="entry name" value="WH-like_DNA-bd_sf"/>
</dbReference>
<dbReference type="GO" id="GO:0016301">
    <property type="term" value="F:kinase activity"/>
    <property type="evidence" value="ECO:0007669"/>
    <property type="project" value="UniProtKB-KW"/>
</dbReference>
<dbReference type="GO" id="GO:0003677">
    <property type="term" value="F:DNA binding"/>
    <property type="evidence" value="ECO:0007669"/>
    <property type="project" value="UniProtKB-KW"/>
</dbReference>
<feature type="domain" description="HTH crp-type" evidence="4">
    <location>
        <begin position="145"/>
        <end position="219"/>
    </location>
</feature>
<evidence type="ECO:0000259" key="4">
    <source>
        <dbReference type="PROSITE" id="PS51063"/>
    </source>
</evidence>
<dbReference type="Pfam" id="PF13545">
    <property type="entry name" value="HTH_Crp_2"/>
    <property type="match status" value="1"/>
</dbReference>
<evidence type="ECO:0000313" key="6">
    <source>
        <dbReference type="Proteomes" id="UP000198824"/>
    </source>
</evidence>
<dbReference type="InterPro" id="IPR018490">
    <property type="entry name" value="cNMP-bd_dom_sf"/>
</dbReference>
<dbReference type="EMBL" id="FOZG01000001">
    <property type="protein sequence ID" value="SFR76634.1"/>
    <property type="molecule type" value="Genomic_DNA"/>
</dbReference>
<dbReference type="Pfam" id="PF00027">
    <property type="entry name" value="cNMP_binding"/>
    <property type="match status" value="1"/>
</dbReference>
<dbReference type="AlphaFoldDB" id="A0A1I6JCI8"/>
<keyword evidence="6" id="KW-1185">Reference proteome</keyword>
<name>A0A1I6JCI8_9SPHN</name>
<dbReference type="InterPro" id="IPR012318">
    <property type="entry name" value="HTH_CRP"/>
</dbReference>
<dbReference type="SUPFAM" id="SSF46785">
    <property type="entry name" value="Winged helix' DNA-binding domain"/>
    <property type="match status" value="1"/>
</dbReference>
<dbReference type="InterPro" id="IPR000595">
    <property type="entry name" value="cNMP-bd_dom"/>
</dbReference>
<protein>
    <submittedName>
        <fullName evidence="5">cAMP-binding domain of CRP or a regulatory subunit of cAMP-dependent protein kinases</fullName>
    </submittedName>
</protein>
<dbReference type="CDD" id="cd00038">
    <property type="entry name" value="CAP_ED"/>
    <property type="match status" value="1"/>
</dbReference>
<evidence type="ECO:0000256" key="1">
    <source>
        <dbReference type="ARBA" id="ARBA00023015"/>
    </source>
</evidence>
<evidence type="ECO:0000313" key="5">
    <source>
        <dbReference type="EMBL" id="SFR76634.1"/>
    </source>
</evidence>
<keyword evidence="1" id="KW-0805">Transcription regulation</keyword>
<dbReference type="GO" id="GO:0006355">
    <property type="term" value="P:regulation of DNA-templated transcription"/>
    <property type="evidence" value="ECO:0007669"/>
    <property type="project" value="InterPro"/>
</dbReference>
<organism evidence="5 6">
    <name type="scientific">Sphingomonas jatrophae</name>
    <dbReference type="NCBI Taxonomy" id="1166337"/>
    <lineage>
        <taxon>Bacteria</taxon>
        <taxon>Pseudomonadati</taxon>
        <taxon>Pseudomonadota</taxon>
        <taxon>Alphaproteobacteria</taxon>
        <taxon>Sphingomonadales</taxon>
        <taxon>Sphingomonadaceae</taxon>
        <taxon>Sphingomonas</taxon>
    </lineage>
</organism>
<dbReference type="InterPro" id="IPR014710">
    <property type="entry name" value="RmlC-like_jellyroll"/>
</dbReference>
<keyword evidence="3" id="KW-0804">Transcription</keyword>
<gene>
    <name evidence="5" type="ORF">SAMN05192580_0101</name>
</gene>
<sequence length="239" mass="27434">MIERHLMKLRARDQIGVAEEAALRALPREVIDVPARRTLIRAGEVVRDSTLLLDGLMCRYKDLSDGQRQLTELHVAGDFVDLHSFTLKRLDHSIMTLTPCRVAHVPHARLAELTERFPHLTRLYWHSTNLDAAIHREWELSLGRRSAVQRLAALFCELYVRLKVVGLAADLRYDLALTQADIGEAMGLTAVHVNRTLRELRERKLLRFRSGNVTIVDYDKLARLGEFDIAYLYLESFPT</sequence>
<dbReference type="PROSITE" id="PS51063">
    <property type="entry name" value="HTH_CRP_2"/>
    <property type="match status" value="1"/>
</dbReference>
<keyword evidence="5" id="KW-0418">Kinase</keyword>
<dbReference type="InterPro" id="IPR036390">
    <property type="entry name" value="WH_DNA-bd_sf"/>
</dbReference>
<keyword evidence="2" id="KW-0238">DNA-binding</keyword>
<dbReference type="Proteomes" id="UP000198824">
    <property type="component" value="Unassembled WGS sequence"/>
</dbReference>
<dbReference type="SMART" id="SM00419">
    <property type="entry name" value="HTH_CRP"/>
    <property type="match status" value="1"/>
</dbReference>
<dbReference type="OrthoDB" id="6155297at2"/>
<reference evidence="5 6" key="1">
    <citation type="submission" date="2016-10" db="EMBL/GenBank/DDBJ databases">
        <authorList>
            <person name="de Groot N.N."/>
        </authorList>
    </citation>
    <scope>NUCLEOTIDE SEQUENCE [LARGE SCALE GENOMIC DNA]</scope>
    <source>
        <strain evidence="5 6">S5-249</strain>
    </source>
</reference>
<accession>A0A1I6JCI8</accession>
<evidence type="ECO:0000256" key="3">
    <source>
        <dbReference type="ARBA" id="ARBA00023163"/>
    </source>
</evidence>
<evidence type="ECO:0000256" key="2">
    <source>
        <dbReference type="ARBA" id="ARBA00023125"/>
    </source>
</evidence>
<dbReference type="STRING" id="1166337.SAMN05192580_0101"/>